<protein>
    <recommendedName>
        <fullName evidence="4">Phytanoyl-CoA dioxygenase</fullName>
    </recommendedName>
</protein>
<dbReference type="Pfam" id="PF05721">
    <property type="entry name" value="PhyH"/>
    <property type="match status" value="1"/>
</dbReference>
<evidence type="ECO:0000313" key="2">
    <source>
        <dbReference type="EMBL" id="CAF1209468.1"/>
    </source>
</evidence>
<evidence type="ECO:0000256" key="1">
    <source>
        <dbReference type="ARBA" id="ARBA00001962"/>
    </source>
</evidence>
<accession>A0A814X1A4</accession>
<dbReference type="PANTHER" id="PTHR20883:SF49">
    <property type="entry name" value="PHYTANOYL-COA DIOXYGENASE"/>
    <property type="match status" value="1"/>
</dbReference>
<evidence type="ECO:0000313" key="3">
    <source>
        <dbReference type="Proteomes" id="UP000663852"/>
    </source>
</evidence>
<comment type="cofactor">
    <cofactor evidence="1">
        <name>Fe cation</name>
        <dbReference type="ChEBI" id="CHEBI:24875"/>
    </cofactor>
</comment>
<gene>
    <name evidence="2" type="ORF">EDS130_LOCUS25809</name>
</gene>
<dbReference type="Proteomes" id="UP000663852">
    <property type="component" value="Unassembled WGS sequence"/>
</dbReference>
<name>A0A814X1A4_ADIRI</name>
<organism evidence="2 3">
    <name type="scientific">Adineta ricciae</name>
    <name type="common">Rotifer</name>
    <dbReference type="NCBI Taxonomy" id="249248"/>
    <lineage>
        <taxon>Eukaryota</taxon>
        <taxon>Metazoa</taxon>
        <taxon>Spiralia</taxon>
        <taxon>Gnathifera</taxon>
        <taxon>Rotifera</taxon>
        <taxon>Eurotatoria</taxon>
        <taxon>Bdelloidea</taxon>
        <taxon>Adinetida</taxon>
        <taxon>Adinetidae</taxon>
        <taxon>Adineta</taxon>
    </lineage>
</organism>
<dbReference type="EMBL" id="CAJNOJ010000153">
    <property type="protein sequence ID" value="CAF1209468.1"/>
    <property type="molecule type" value="Genomic_DNA"/>
</dbReference>
<dbReference type="InterPro" id="IPR008775">
    <property type="entry name" value="Phytyl_CoA_dOase-like"/>
</dbReference>
<dbReference type="AlphaFoldDB" id="A0A814X1A4"/>
<proteinExistence type="predicted"/>
<sequence>MERVKSLITESVIQEYQDNGAVCIRQLLNHDEIELLRQGVEQNLRHPSARFKIASRDDDTGKFVEDFCTWQDNPDYKRFIYQSPCAQVAGLLMKSSTSRLYHDHLLVKEANTKQITPWHQDQPYYNIDGFQTCSFWIPIDPVSRSSTLEFISGSHRNSRWLMPRTFMNMEAKWFPEGTLDEIPNIDEDRQAYPIIGWDIQPGDVVAFHMLTLHGARGTIGNENRRRVFSVRFLGDDVTHAPRTWVTSPDFSDIKDEIPAGGPMDHSRFPIIWKA</sequence>
<dbReference type="SUPFAM" id="SSF51197">
    <property type="entry name" value="Clavaminate synthase-like"/>
    <property type="match status" value="1"/>
</dbReference>
<dbReference type="Gene3D" id="2.60.120.620">
    <property type="entry name" value="q2cbj1_9rhob like domain"/>
    <property type="match status" value="1"/>
</dbReference>
<dbReference type="PANTHER" id="PTHR20883">
    <property type="entry name" value="PHYTANOYL-COA DIOXYGENASE DOMAIN CONTAINING 1"/>
    <property type="match status" value="1"/>
</dbReference>
<evidence type="ECO:0008006" key="4">
    <source>
        <dbReference type="Google" id="ProtNLM"/>
    </source>
</evidence>
<reference evidence="2" key="1">
    <citation type="submission" date="2021-02" db="EMBL/GenBank/DDBJ databases">
        <authorList>
            <person name="Nowell W R."/>
        </authorList>
    </citation>
    <scope>NUCLEOTIDE SEQUENCE</scope>
</reference>
<comment type="caution">
    <text evidence="2">The sequence shown here is derived from an EMBL/GenBank/DDBJ whole genome shotgun (WGS) entry which is preliminary data.</text>
</comment>
<dbReference type="OrthoDB" id="445007at2759"/>